<keyword evidence="9" id="KW-0175">Coiled coil</keyword>
<proteinExistence type="predicted"/>
<dbReference type="SUPFAM" id="SSF52172">
    <property type="entry name" value="CheY-like"/>
    <property type="match status" value="1"/>
</dbReference>
<evidence type="ECO:0000256" key="3">
    <source>
        <dbReference type="ARBA" id="ARBA00022553"/>
    </source>
</evidence>
<evidence type="ECO:0000256" key="2">
    <source>
        <dbReference type="ARBA" id="ARBA00022490"/>
    </source>
</evidence>
<dbReference type="SUPFAM" id="SSF46689">
    <property type="entry name" value="Homeodomain-like"/>
    <property type="match status" value="2"/>
</dbReference>
<evidence type="ECO:0000256" key="4">
    <source>
        <dbReference type="ARBA" id="ARBA00023012"/>
    </source>
</evidence>
<dbReference type="SMART" id="SM00448">
    <property type="entry name" value="REC"/>
    <property type="match status" value="1"/>
</dbReference>
<name>A0ABW0R374_9BACL</name>
<dbReference type="Pfam" id="PF12833">
    <property type="entry name" value="HTH_18"/>
    <property type="match status" value="1"/>
</dbReference>
<evidence type="ECO:0000256" key="7">
    <source>
        <dbReference type="ARBA" id="ARBA00023163"/>
    </source>
</evidence>
<evidence type="ECO:0000259" key="11">
    <source>
        <dbReference type="PROSITE" id="PS50110"/>
    </source>
</evidence>
<evidence type="ECO:0000256" key="9">
    <source>
        <dbReference type="SAM" id="Coils"/>
    </source>
</evidence>
<feature type="modified residue" description="4-aspartylphosphate" evidence="8">
    <location>
        <position position="55"/>
    </location>
</feature>
<keyword evidence="2" id="KW-0963">Cytoplasm</keyword>
<gene>
    <name evidence="12" type="ORF">ACFPQ4_18700</name>
</gene>
<keyword evidence="3 8" id="KW-0597">Phosphoprotein</keyword>
<protein>
    <submittedName>
        <fullName evidence="12">Response regulator</fullName>
    </submittedName>
</protein>
<dbReference type="InterPro" id="IPR009057">
    <property type="entry name" value="Homeodomain-like_sf"/>
</dbReference>
<dbReference type="InterPro" id="IPR011006">
    <property type="entry name" value="CheY-like_superfamily"/>
</dbReference>
<dbReference type="InterPro" id="IPR018060">
    <property type="entry name" value="HTH_AraC"/>
</dbReference>
<keyword evidence="5" id="KW-0805">Transcription regulation</keyword>
<dbReference type="Pfam" id="PF17853">
    <property type="entry name" value="GGDEF_2"/>
    <property type="match status" value="1"/>
</dbReference>
<evidence type="ECO:0000256" key="6">
    <source>
        <dbReference type="ARBA" id="ARBA00023125"/>
    </source>
</evidence>
<evidence type="ECO:0000313" key="12">
    <source>
        <dbReference type="EMBL" id="MFC5531453.1"/>
    </source>
</evidence>
<dbReference type="Gene3D" id="1.10.10.60">
    <property type="entry name" value="Homeodomain-like"/>
    <property type="match status" value="2"/>
</dbReference>
<dbReference type="EMBL" id="JBHSNC010000054">
    <property type="protein sequence ID" value="MFC5531453.1"/>
    <property type="molecule type" value="Genomic_DNA"/>
</dbReference>
<reference evidence="13" key="1">
    <citation type="journal article" date="2019" name="Int. J. Syst. Evol. Microbiol.">
        <title>The Global Catalogue of Microorganisms (GCM) 10K type strain sequencing project: providing services to taxonomists for standard genome sequencing and annotation.</title>
        <authorList>
            <consortium name="The Broad Institute Genomics Platform"/>
            <consortium name="The Broad Institute Genome Sequencing Center for Infectious Disease"/>
            <person name="Wu L."/>
            <person name="Ma J."/>
        </authorList>
    </citation>
    <scope>NUCLEOTIDE SEQUENCE [LARGE SCALE GENOMIC DNA]</scope>
    <source>
        <strain evidence="13">CGMCC 1.18578</strain>
    </source>
</reference>
<evidence type="ECO:0000259" key="10">
    <source>
        <dbReference type="PROSITE" id="PS01124"/>
    </source>
</evidence>
<accession>A0ABW0R374</accession>
<comment type="subcellular location">
    <subcellularLocation>
        <location evidence="1">Cytoplasm</location>
    </subcellularLocation>
</comment>
<feature type="domain" description="HTH araC/xylS-type" evidence="10">
    <location>
        <begin position="432"/>
        <end position="531"/>
    </location>
</feature>
<evidence type="ECO:0000313" key="13">
    <source>
        <dbReference type="Proteomes" id="UP001596108"/>
    </source>
</evidence>
<keyword evidence="13" id="KW-1185">Reference proteome</keyword>
<dbReference type="PROSITE" id="PS01124">
    <property type="entry name" value="HTH_ARAC_FAMILY_2"/>
    <property type="match status" value="1"/>
</dbReference>
<dbReference type="InterPro" id="IPR001789">
    <property type="entry name" value="Sig_transdc_resp-reg_receiver"/>
</dbReference>
<evidence type="ECO:0000256" key="5">
    <source>
        <dbReference type="ARBA" id="ARBA00023015"/>
    </source>
</evidence>
<dbReference type="PANTHER" id="PTHR42713">
    <property type="entry name" value="HISTIDINE KINASE-RELATED"/>
    <property type="match status" value="1"/>
</dbReference>
<dbReference type="SMART" id="SM00342">
    <property type="entry name" value="HTH_ARAC"/>
    <property type="match status" value="1"/>
</dbReference>
<dbReference type="Gene3D" id="3.40.50.2300">
    <property type="match status" value="1"/>
</dbReference>
<dbReference type="Proteomes" id="UP001596108">
    <property type="component" value="Unassembled WGS sequence"/>
</dbReference>
<dbReference type="InterPro" id="IPR051552">
    <property type="entry name" value="HptR"/>
</dbReference>
<dbReference type="PROSITE" id="PS50110">
    <property type="entry name" value="RESPONSE_REGULATORY"/>
    <property type="match status" value="1"/>
</dbReference>
<keyword evidence="7" id="KW-0804">Transcription</keyword>
<evidence type="ECO:0000256" key="1">
    <source>
        <dbReference type="ARBA" id="ARBA00004496"/>
    </source>
</evidence>
<dbReference type="Pfam" id="PF00072">
    <property type="entry name" value="Response_reg"/>
    <property type="match status" value="1"/>
</dbReference>
<dbReference type="PANTHER" id="PTHR42713:SF3">
    <property type="entry name" value="TRANSCRIPTIONAL REGULATORY PROTEIN HPTR"/>
    <property type="match status" value="1"/>
</dbReference>
<comment type="caution">
    <text evidence="12">The sequence shown here is derived from an EMBL/GenBank/DDBJ whole genome shotgun (WGS) entry which is preliminary data.</text>
</comment>
<evidence type="ECO:0000256" key="8">
    <source>
        <dbReference type="PROSITE-ProRule" id="PRU00169"/>
    </source>
</evidence>
<keyword evidence="4" id="KW-0902">Two-component regulatory system</keyword>
<sequence>MIKIMLVDDEVLIRDLIKNRIRWAELGMEIVCEASSAREALALVERYEPDIIITDICMPVMDGIELSAQVLAGRPHVKIVVLTGHEEFEYAKRSINAGISDFLLKPINGQEIERVALKLKEKLGEENSKKRELEALKKRLTEHLPFLKEKFLHELVHQDIDSEELKESLAYYHLNFQREVEHYQIAILEAEGSDLVDHPGEEQRLLFGLQCKDLIDQHFKDYAFIHSYSENDKRIVLLCNDPTADMVDCCESIKGMLIDRLPCVVNIGIGNRVGDLKNLKHSYKNALEALEYKIIVGKNQVVSYDELVFLAEDHAAPQPEGLDQLKFYIKTGLADKAQHSIEELFKEFGNMPNHTLDGIRLVALDAVSACLHVLNELGINHSAVWVDRLQPFQSVLKSDTLPEIKQYLKEMSLGIIAQINGLNTKKVNIVVRQIKEHLADNMADAELSPSGIAKAFYLNQSHLSRLFKQETGQTFVEYLTRIRLEKAIELLKQTDMKVYQIGEKVGIPDPHYFSIVFKKFTGKSINDYRKM</sequence>
<dbReference type="CDD" id="cd17536">
    <property type="entry name" value="REC_YesN-like"/>
    <property type="match status" value="1"/>
</dbReference>
<feature type="coiled-coil region" evidence="9">
    <location>
        <begin position="116"/>
        <end position="150"/>
    </location>
</feature>
<dbReference type="RefSeq" id="WP_378113415.1">
    <property type="nucleotide sequence ID" value="NZ_JBHSNC010000054.1"/>
</dbReference>
<keyword evidence="6" id="KW-0238">DNA-binding</keyword>
<organism evidence="12 13">
    <name type="scientific">Cohnella yongneupensis</name>
    <dbReference type="NCBI Taxonomy" id="425006"/>
    <lineage>
        <taxon>Bacteria</taxon>
        <taxon>Bacillati</taxon>
        <taxon>Bacillota</taxon>
        <taxon>Bacilli</taxon>
        <taxon>Bacillales</taxon>
        <taxon>Paenibacillaceae</taxon>
        <taxon>Cohnella</taxon>
    </lineage>
</organism>
<dbReference type="InterPro" id="IPR041522">
    <property type="entry name" value="CdaR_GGDEF"/>
</dbReference>
<feature type="domain" description="Response regulatory" evidence="11">
    <location>
        <begin position="3"/>
        <end position="120"/>
    </location>
</feature>